<evidence type="ECO:0000256" key="8">
    <source>
        <dbReference type="ARBA" id="ARBA00023187"/>
    </source>
</evidence>
<feature type="region of interest" description="Disordered" evidence="15">
    <location>
        <begin position="1"/>
        <end position="98"/>
    </location>
</feature>
<evidence type="ECO:0000256" key="1">
    <source>
        <dbReference type="ARBA" id="ARBA00004123"/>
    </source>
</evidence>
<dbReference type="Gene3D" id="3.40.50.300">
    <property type="entry name" value="P-loop containing nucleotide triphosphate hydrolases"/>
    <property type="match status" value="2"/>
</dbReference>
<evidence type="ECO:0000313" key="19">
    <source>
        <dbReference type="Proteomes" id="UP001181693"/>
    </source>
</evidence>
<organism evidence="18 19">
    <name type="scientific">Pyxicephalus adspersus</name>
    <name type="common">African bullfrog</name>
    <dbReference type="NCBI Taxonomy" id="30357"/>
    <lineage>
        <taxon>Eukaryota</taxon>
        <taxon>Metazoa</taxon>
        <taxon>Chordata</taxon>
        <taxon>Craniata</taxon>
        <taxon>Vertebrata</taxon>
        <taxon>Euteleostomi</taxon>
        <taxon>Amphibia</taxon>
        <taxon>Batrachia</taxon>
        <taxon>Anura</taxon>
        <taxon>Neobatrachia</taxon>
        <taxon>Ranoidea</taxon>
        <taxon>Pyxicephalidae</taxon>
        <taxon>Pyxicephalinae</taxon>
        <taxon>Pyxicephalus</taxon>
    </lineage>
</organism>
<evidence type="ECO:0000256" key="2">
    <source>
        <dbReference type="ARBA" id="ARBA00012552"/>
    </source>
</evidence>
<dbReference type="CDD" id="cd18791">
    <property type="entry name" value="SF2_C_RHA"/>
    <property type="match status" value="1"/>
</dbReference>
<dbReference type="Pfam" id="PF04408">
    <property type="entry name" value="WHD_HA2"/>
    <property type="match status" value="1"/>
</dbReference>
<dbReference type="InterPro" id="IPR011545">
    <property type="entry name" value="DEAD/DEAH_box_helicase_dom"/>
</dbReference>
<dbReference type="PROSITE" id="PS00690">
    <property type="entry name" value="DEAH_ATP_HELICASE"/>
    <property type="match status" value="1"/>
</dbReference>
<dbReference type="SMART" id="SM00847">
    <property type="entry name" value="HA2"/>
    <property type="match status" value="1"/>
</dbReference>
<evidence type="ECO:0000256" key="7">
    <source>
        <dbReference type="ARBA" id="ARBA00022840"/>
    </source>
</evidence>
<comment type="caution">
    <text evidence="18">The sequence shown here is derived from an EMBL/GenBank/DDBJ whole genome shotgun (WGS) entry which is preliminary data.</text>
</comment>
<dbReference type="GO" id="GO:0005524">
    <property type="term" value="F:ATP binding"/>
    <property type="evidence" value="ECO:0007669"/>
    <property type="project" value="UniProtKB-KW"/>
</dbReference>
<keyword evidence="3" id="KW-0507">mRNA processing</keyword>
<dbReference type="FunFam" id="3.40.50.300:FF:000007">
    <property type="entry name" value="Pre-mRNA-splicing factor ATP-dependent RNA helicase"/>
    <property type="match status" value="1"/>
</dbReference>
<dbReference type="SMART" id="SM00487">
    <property type="entry name" value="DEXDc"/>
    <property type="match status" value="1"/>
</dbReference>
<dbReference type="Pfam" id="PF21010">
    <property type="entry name" value="HA2_C"/>
    <property type="match status" value="1"/>
</dbReference>
<dbReference type="PROSITE" id="PS51194">
    <property type="entry name" value="HELICASE_CTER"/>
    <property type="match status" value="1"/>
</dbReference>
<feature type="domain" description="Helicase C-terminal" evidence="17">
    <location>
        <begin position="335"/>
        <end position="515"/>
    </location>
</feature>
<dbReference type="EMBL" id="DYDO01000003">
    <property type="protein sequence ID" value="DBA29278.1"/>
    <property type="molecule type" value="Genomic_DNA"/>
</dbReference>
<keyword evidence="9" id="KW-0539">Nucleus</keyword>
<dbReference type="PANTHER" id="PTHR18934">
    <property type="entry name" value="ATP-DEPENDENT RNA HELICASE"/>
    <property type="match status" value="1"/>
</dbReference>
<keyword evidence="5" id="KW-0378">Hydrolase</keyword>
<dbReference type="GO" id="GO:0005681">
    <property type="term" value="C:spliceosomal complex"/>
    <property type="evidence" value="ECO:0007669"/>
    <property type="project" value="TreeGrafter"/>
</dbReference>
<dbReference type="GO" id="GO:0006397">
    <property type="term" value="P:mRNA processing"/>
    <property type="evidence" value="ECO:0007669"/>
    <property type="project" value="UniProtKB-KW"/>
</dbReference>
<comment type="subunit">
    <text evidence="12">Component of the U11/U12 snRNPs that are part of the U12-type spliceosome. Identified in the Intron Large spliceosome complex (IL, also named intron lariat spliceosome), a post-mRNA release spliceosomal complex containing the excised intron, U2, U5 and U6 snRNPs, and splicing factors; the association may be transient. The IL complex exists in two distinct conformations, one with the DHX15 (ILS2) and one without (ILS1). Interacts with TFIP11 (via G-patch domain); indicative for a recruitment to the IL complex. Interacts with SSB/La. Interacts with GPATCH2 (via G-patch domain); promoting the RNA helicase activity. Interacts with NKRF (via G-patch domain); promoting the RNA helicase activity. Interacts with NLRP6.</text>
</comment>
<feature type="compositionally biased region" description="Basic and acidic residues" evidence="15">
    <location>
        <begin position="49"/>
        <end position="87"/>
    </location>
</feature>
<evidence type="ECO:0000256" key="3">
    <source>
        <dbReference type="ARBA" id="ARBA00022664"/>
    </source>
</evidence>
<feature type="compositionally biased region" description="Basic and acidic residues" evidence="15">
    <location>
        <begin position="10"/>
        <end position="26"/>
    </location>
</feature>
<keyword evidence="7" id="KW-0067">ATP-binding</keyword>
<reference evidence="18" key="1">
    <citation type="thesis" date="2020" institute="ProQuest LLC" country="789 East Eisenhower Parkway, Ann Arbor, MI, USA">
        <title>Comparative Genomics and Chromosome Evolution.</title>
        <authorList>
            <person name="Mudd A.B."/>
        </authorList>
    </citation>
    <scope>NUCLEOTIDE SEQUENCE</scope>
    <source>
        <strain evidence="18">1538</strain>
        <tissue evidence="18">Blood</tissue>
    </source>
</reference>
<name>A0AAV3AQ78_PYXAD</name>
<evidence type="ECO:0000256" key="10">
    <source>
        <dbReference type="ARBA" id="ARBA00024333"/>
    </source>
</evidence>
<protein>
    <recommendedName>
        <fullName evidence="13">ATP-dependent RNA helicase DHX15</fullName>
        <ecNumber evidence="2">3.6.4.13</ecNumber>
    </recommendedName>
    <alternativeName>
        <fullName evidence="14">DEAH box protein 15</fullName>
    </alternativeName>
</protein>
<sequence>MRSPPARAPLESRRAFFLHTPERGHVTPEAIDVADMSKRHRLDLGDDYTPSKKREGKDRDRDRDDRSKDRDRDRDRDRERDKDKDSRSASNTPFIAAGGVPAVKPAALPQGINPFTNLSHTPRYYEILKKRLQLPVWEYKERFQEIFTRNQCFVLVGETGSGKTTQIPQWCVEYMRSLPGPKRGVACTQPRRVAAMSVAQRVADEMDVMLGQEVGYSIRFEDCSSAKTILKYMTDGMLLREAMNDPLLERYGVVILDEAHERTLATDILMGVLKEVVRQRNDLKVIVMSATLDAGKFQVYFDSCPLLTIPGRTHPVEIFYTPEPERDYLEAAIRTVIQIHMCEEEEGDLLLFLTGQEEIDEACKRIKREIDDLGPEVGDIKIIPLYSTLPPQQQQRIFEPPPPKKPNGAIGRKVVVSTNIAETSLTIDGVVFVIDPGFAKQKVYNPRIRVESLLVTAISKASAQQRAGRAGRTRPGKCFRLYTEKAYKTEMQDNTYPEILRSNLGSVVLQLKKLGIDDLVHFDFMDPPAPETLMRALELLNYLAALNDDGDLTELGSMMAEFPLDPQLAKMVIASCEYNCSNEILSITAMLSGNSRILVKVMPVSLNTPLKTKYKSM</sequence>
<evidence type="ECO:0000256" key="12">
    <source>
        <dbReference type="ARBA" id="ARBA00065093"/>
    </source>
</evidence>
<dbReference type="Gene3D" id="1.20.120.1080">
    <property type="match status" value="1"/>
</dbReference>
<evidence type="ECO:0000313" key="18">
    <source>
        <dbReference type="EMBL" id="DBA29278.1"/>
    </source>
</evidence>
<dbReference type="GO" id="GO:0003723">
    <property type="term" value="F:RNA binding"/>
    <property type="evidence" value="ECO:0007669"/>
    <property type="project" value="TreeGrafter"/>
</dbReference>
<dbReference type="FunFam" id="3.40.50.300:FF:000324">
    <property type="entry name" value="pre-mRNA-splicing factor ATP-dependent RNA helicase DHX15"/>
    <property type="match status" value="1"/>
</dbReference>
<comment type="catalytic activity">
    <reaction evidence="11">
        <text>ATP + H2O = ADP + phosphate + H(+)</text>
        <dbReference type="Rhea" id="RHEA:13065"/>
        <dbReference type="ChEBI" id="CHEBI:15377"/>
        <dbReference type="ChEBI" id="CHEBI:15378"/>
        <dbReference type="ChEBI" id="CHEBI:30616"/>
        <dbReference type="ChEBI" id="CHEBI:43474"/>
        <dbReference type="ChEBI" id="CHEBI:456216"/>
        <dbReference type="EC" id="3.6.4.13"/>
    </reaction>
</comment>
<keyword evidence="6" id="KW-0347">Helicase</keyword>
<comment type="similarity">
    <text evidence="10">Belongs to the DEAD box helicase family. DEAH subfamily. DDX15/PRP43 sub-subfamily.</text>
</comment>
<feature type="domain" description="Helicase ATP-binding" evidence="16">
    <location>
        <begin position="144"/>
        <end position="310"/>
    </location>
</feature>
<dbReference type="InterPro" id="IPR001650">
    <property type="entry name" value="Helicase_C-like"/>
</dbReference>
<dbReference type="InterPro" id="IPR027417">
    <property type="entry name" value="P-loop_NTPase"/>
</dbReference>
<proteinExistence type="inferred from homology"/>
<dbReference type="PANTHER" id="PTHR18934:SF95">
    <property type="entry name" value="ATP-DEPENDENT RNA HELICASE DHX15"/>
    <property type="match status" value="1"/>
</dbReference>
<keyword evidence="4" id="KW-0547">Nucleotide-binding</keyword>
<dbReference type="FunFam" id="1.20.120.1080:FF:000003">
    <property type="entry name" value="Pre-mRNA-splicing factor ATP-dependent RNA helicase PRP43"/>
    <property type="match status" value="1"/>
</dbReference>
<dbReference type="InterPro" id="IPR014001">
    <property type="entry name" value="Helicase_ATP-bd"/>
</dbReference>
<evidence type="ECO:0000256" key="9">
    <source>
        <dbReference type="ARBA" id="ARBA00023242"/>
    </source>
</evidence>
<dbReference type="PROSITE" id="PS51192">
    <property type="entry name" value="HELICASE_ATP_BIND_1"/>
    <property type="match status" value="1"/>
</dbReference>
<dbReference type="GO" id="GO:0003724">
    <property type="term" value="F:RNA helicase activity"/>
    <property type="evidence" value="ECO:0007669"/>
    <property type="project" value="UniProtKB-EC"/>
</dbReference>
<dbReference type="InterPro" id="IPR044756">
    <property type="entry name" value="DHX15_DEXHc"/>
</dbReference>
<evidence type="ECO:0000259" key="16">
    <source>
        <dbReference type="PROSITE" id="PS51192"/>
    </source>
</evidence>
<evidence type="ECO:0000256" key="15">
    <source>
        <dbReference type="SAM" id="MobiDB-lite"/>
    </source>
</evidence>
<evidence type="ECO:0000256" key="11">
    <source>
        <dbReference type="ARBA" id="ARBA00047984"/>
    </source>
</evidence>
<evidence type="ECO:0000256" key="6">
    <source>
        <dbReference type="ARBA" id="ARBA00022806"/>
    </source>
</evidence>
<gene>
    <name evidence="18" type="ORF">GDO54_009518</name>
</gene>
<keyword evidence="8" id="KW-0508">mRNA splicing</keyword>
<evidence type="ECO:0000256" key="5">
    <source>
        <dbReference type="ARBA" id="ARBA00022801"/>
    </source>
</evidence>
<dbReference type="InterPro" id="IPR048333">
    <property type="entry name" value="HA2_WH"/>
</dbReference>
<dbReference type="GO" id="GO:0016787">
    <property type="term" value="F:hydrolase activity"/>
    <property type="evidence" value="ECO:0007669"/>
    <property type="project" value="UniProtKB-KW"/>
</dbReference>
<dbReference type="EC" id="3.6.4.13" evidence="2"/>
<dbReference type="SMART" id="SM00490">
    <property type="entry name" value="HELICc"/>
    <property type="match status" value="1"/>
</dbReference>
<dbReference type="AlphaFoldDB" id="A0AAV3AQ78"/>
<dbReference type="Pfam" id="PF00270">
    <property type="entry name" value="DEAD"/>
    <property type="match status" value="1"/>
</dbReference>
<accession>A0AAV3AQ78</accession>
<dbReference type="Pfam" id="PF00271">
    <property type="entry name" value="Helicase_C"/>
    <property type="match status" value="1"/>
</dbReference>
<dbReference type="SUPFAM" id="SSF52540">
    <property type="entry name" value="P-loop containing nucleoside triphosphate hydrolases"/>
    <property type="match status" value="1"/>
</dbReference>
<dbReference type="CDD" id="cd17973">
    <property type="entry name" value="DEXHc_DHX15"/>
    <property type="match status" value="1"/>
</dbReference>
<evidence type="ECO:0000259" key="17">
    <source>
        <dbReference type="PROSITE" id="PS51194"/>
    </source>
</evidence>
<evidence type="ECO:0000256" key="4">
    <source>
        <dbReference type="ARBA" id="ARBA00022741"/>
    </source>
</evidence>
<dbReference type="GO" id="GO:0140374">
    <property type="term" value="P:antiviral innate immune response"/>
    <property type="evidence" value="ECO:0007669"/>
    <property type="project" value="UniProtKB-ARBA"/>
</dbReference>
<keyword evidence="19" id="KW-1185">Reference proteome</keyword>
<comment type="subcellular location">
    <subcellularLocation>
        <location evidence="1">Nucleus</location>
    </subcellularLocation>
</comment>
<evidence type="ECO:0000256" key="14">
    <source>
        <dbReference type="ARBA" id="ARBA00083333"/>
    </source>
</evidence>
<dbReference type="InterPro" id="IPR002464">
    <property type="entry name" value="DNA/RNA_helicase_DEAH_CS"/>
</dbReference>
<dbReference type="InterPro" id="IPR007502">
    <property type="entry name" value="Helicase-assoc_dom"/>
</dbReference>
<dbReference type="GO" id="GO:0008380">
    <property type="term" value="P:RNA splicing"/>
    <property type="evidence" value="ECO:0007669"/>
    <property type="project" value="UniProtKB-KW"/>
</dbReference>
<dbReference type="Proteomes" id="UP001181693">
    <property type="component" value="Unassembled WGS sequence"/>
</dbReference>
<evidence type="ECO:0000256" key="13">
    <source>
        <dbReference type="ARBA" id="ARBA00071131"/>
    </source>
</evidence>